<sequence length="84" mass="9791">MKWNKFALRKTDEEEKQYFGTDEIWSEPVPDSEEMVLVSDGVTIWLDEWYSDTDGANLMDSDALGLYWMPLPELPKEVNNDSEV</sequence>
<dbReference type="EMBL" id="RCVM01000010">
    <property type="protein sequence ID" value="RLY03093.1"/>
    <property type="molecule type" value="Genomic_DNA"/>
</dbReference>
<dbReference type="AlphaFoldDB" id="A0A3L9DST0"/>
<organism evidence="1 2">
    <name type="scientific">Streptococcus hillyeri</name>
    <dbReference type="NCBI Taxonomy" id="2282420"/>
    <lineage>
        <taxon>Bacteria</taxon>
        <taxon>Bacillati</taxon>
        <taxon>Bacillota</taxon>
        <taxon>Bacilli</taxon>
        <taxon>Lactobacillales</taxon>
        <taxon>Streptococcaceae</taxon>
        <taxon>Streptococcus</taxon>
    </lineage>
</organism>
<evidence type="ECO:0000313" key="2">
    <source>
        <dbReference type="Proteomes" id="UP000279194"/>
    </source>
</evidence>
<reference evidence="1 2" key="1">
    <citation type="submission" date="2018-10" db="EMBL/GenBank/DDBJ databases">
        <title>Streptococcus hillyeri sp. nov., isolated from equine tracheal sample.</title>
        <authorList>
            <person name="Macfadyen A.C."/>
            <person name="Waller A."/>
            <person name="Paterson G.K."/>
        </authorList>
    </citation>
    <scope>NUCLEOTIDE SEQUENCE [LARGE SCALE GENOMIC DNA]</scope>
    <source>
        <strain evidence="1 2">28462</strain>
    </source>
</reference>
<dbReference type="OrthoDB" id="2236950at2"/>
<gene>
    <name evidence="1" type="ORF">EAF07_06010</name>
</gene>
<evidence type="ECO:0008006" key="3">
    <source>
        <dbReference type="Google" id="ProtNLM"/>
    </source>
</evidence>
<name>A0A3L9DST0_9STRE</name>
<protein>
    <recommendedName>
        <fullName evidence="3">DUF551 domain-containing protein</fullName>
    </recommendedName>
</protein>
<keyword evidence="2" id="KW-1185">Reference proteome</keyword>
<accession>A0A3L9DST0</accession>
<dbReference type="RefSeq" id="WP_121835652.1">
    <property type="nucleotide sequence ID" value="NZ_CP163513.1"/>
</dbReference>
<proteinExistence type="predicted"/>
<evidence type="ECO:0000313" key="1">
    <source>
        <dbReference type="EMBL" id="RLY03093.1"/>
    </source>
</evidence>
<dbReference type="Proteomes" id="UP000279194">
    <property type="component" value="Unassembled WGS sequence"/>
</dbReference>
<comment type="caution">
    <text evidence="1">The sequence shown here is derived from an EMBL/GenBank/DDBJ whole genome shotgun (WGS) entry which is preliminary data.</text>
</comment>